<reference evidence="2 3" key="1">
    <citation type="submission" date="2023-06" db="EMBL/GenBank/DDBJ databases">
        <authorList>
            <person name="Yushchuk O."/>
            <person name="Binda E."/>
            <person name="Ruckert-Reed C."/>
            <person name="Fedorenko V."/>
            <person name="Kalinowski J."/>
            <person name="Marinelli F."/>
        </authorList>
    </citation>
    <scope>NUCLEOTIDE SEQUENCE [LARGE SCALE GENOMIC DNA]</scope>
    <source>
        <strain evidence="2 3">NRRL 3884</strain>
    </source>
</reference>
<evidence type="ECO:0000313" key="3">
    <source>
        <dbReference type="Proteomes" id="UP001240150"/>
    </source>
</evidence>
<dbReference type="EMBL" id="CP126980">
    <property type="protein sequence ID" value="WIM94939.1"/>
    <property type="molecule type" value="Genomic_DNA"/>
</dbReference>
<organism evidence="2 3">
    <name type="scientific">Actinoplanes oblitus</name>
    <dbReference type="NCBI Taxonomy" id="3040509"/>
    <lineage>
        <taxon>Bacteria</taxon>
        <taxon>Bacillati</taxon>
        <taxon>Actinomycetota</taxon>
        <taxon>Actinomycetes</taxon>
        <taxon>Micromonosporales</taxon>
        <taxon>Micromonosporaceae</taxon>
        <taxon>Actinoplanes</taxon>
    </lineage>
</organism>
<protein>
    <submittedName>
        <fullName evidence="2">Uncharacterized protein</fullName>
    </submittedName>
</protein>
<dbReference type="RefSeq" id="WP_284916196.1">
    <property type="nucleotide sequence ID" value="NZ_CP126980.1"/>
</dbReference>
<gene>
    <name evidence="2" type="ORF">ACTOB_006998</name>
</gene>
<name>A0ABY8WAP3_9ACTN</name>
<dbReference type="Proteomes" id="UP001240150">
    <property type="component" value="Chromosome"/>
</dbReference>
<keyword evidence="3" id="KW-1185">Reference proteome</keyword>
<feature type="compositionally biased region" description="Low complexity" evidence="1">
    <location>
        <begin position="53"/>
        <end position="62"/>
    </location>
</feature>
<proteinExistence type="predicted"/>
<evidence type="ECO:0000256" key="1">
    <source>
        <dbReference type="SAM" id="MobiDB-lite"/>
    </source>
</evidence>
<accession>A0ABY8WAP3</accession>
<sequence>MTVGLSRNHRARAMGRTLAAATGMVLLLGAGACGSDAHEAADSRPGQSGGASGSAQVAPSPSDQRGSVLSMPMPSKTPPSLSPSQKKRVAEARKSAILGKVEIKRPLQAPPPVPVKDLQVTNSGDIRKDKATMRVVSARSDLTGQRELAWISGAGESAGNGIECSQRIKLQNNDKAHVRRNLLLCWRVSANKSVYTVTVALNGQPSRSKSVAAIERRWAEMG</sequence>
<dbReference type="PROSITE" id="PS51257">
    <property type="entry name" value="PROKAR_LIPOPROTEIN"/>
    <property type="match status" value="1"/>
</dbReference>
<feature type="region of interest" description="Disordered" evidence="1">
    <location>
        <begin position="35"/>
        <end position="93"/>
    </location>
</feature>
<evidence type="ECO:0000313" key="2">
    <source>
        <dbReference type="EMBL" id="WIM94939.1"/>
    </source>
</evidence>